<keyword evidence="1 5" id="KW-0479">Metal-binding</keyword>
<evidence type="ECO:0000256" key="6">
    <source>
        <dbReference type="RuleBase" id="RU363067"/>
    </source>
</evidence>
<dbReference type="GO" id="GO:0046872">
    <property type="term" value="F:metal ion binding"/>
    <property type="evidence" value="ECO:0007669"/>
    <property type="project" value="UniProtKB-KW"/>
</dbReference>
<evidence type="ECO:0000256" key="2">
    <source>
        <dbReference type="ARBA" id="ARBA00022801"/>
    </source>
</evidence>
<dbReference type="Gene3D" id="1.10.1300.10">
    <property type="entry name" value="3'5'-cyclic nucleotide phosphodiesterase, catalytic domain"/>
    <property type="match status" value="1"/>
</dbReference>
<dbReference type="GO" id="GO:0007165">
    <property type="term" value="P:signal transduction"/>
    <property type="evidence" value="ECO:0007669"/>
    <property type="project" value="InterPro"/>
</dbReference>
<evidence type="ECO:0000256" key="3">
    <source>
        <dbReference type="PIRSR" id="PIRSR623088-1"/>
    </source>
</evidence>
<dbReference type="InterPro" id="IPR023088">
    <property type="entry name" value="PDEase"/>
</dbReference>
<gene>
    <name evidence="9" type="ORF">TL16_g09082</name>
</gene>
<dbReference type="Proteomes" id="UP001162640">
    <property type="component" value="Unassembled WGS sequence"/>
</dbReference>
<evidence type="ECO:0000256" key="5">
    <source>
        <dbReference type="PIRSR" id="PIRSR623088-3"/>
    </source>
</evidence>
<comment type="cofactor">
    <cofactor evidence="6">
        <name>a divalent metal cation</name>
        <dbReference type="ChEBI" id="CHEBI:60240"/>
    </cofactor>
    <text evidence="6">Binds 2 divalent metal cations per subunit. Site 1 may preferentially bind zinc ions, while site 2 has a preference for magnesium and/or manganese ions.</text>
</comment>
<dbReference type="PANTHER" id="PTHR11347">
    <property type="entry name" value="CYCLIC NUCLEOTIDE PHOSPHODIESTERASE"/>
    <property type="match status" value="1"/>
</dbReference>
<feature type="binding site" evidence="5">
    <location>
        <position position="499"/>
    </location>
    <ligand>
        <name>Zn(2+)</name>
        <dbReference type="ChEBI" id="CHEBI:29105"/>
        <label>1</label>
    </ligand>
</feature>
<feature type="region of interest" description="Disordered" evidence="7">
    <location>
        <begin position="766"/>
        <end position="794"/>
    </location>
</feature>
<feature type="binding site" evidence="5">
    <location>
        <position position="347"/>
    </location>
    <ligand>
        <name>Zn(2+)</name>
        <dbReference type="ChEBI" id="CHEBI:29105"/>
        <label>1</label>
    </ligand>
</feature>
<comment type="similarity">
    <text evidence="6">Belongs to the cyclic nucleotide phosphodiesterase family.</text>
</comment>
<dbReference type="Pfam" id="PF00233">
    <property type="entry name" value="PDEase_I"/>
    <property type="match status" value="1"/>
</dbReference>
<feature type="active site" description="Proton donor" evidence="3">
    <location>
        <position position="343"/>
    </location>
</feature>
<accession>A0A9W7EKG3</accession>
<feature type="binding site" evidence="4">
    <location>
        <position position="384"/>
    </location>
    <ligand>
        <name>AMP</name>
        <dbReference type="ChEBI" id="CHEBI:456215"/>
    </ligand>
</feature>
<feature type="binding site" evidence="5">
    <location>
        <position position="383"/>
    </location>
    <ligand>
        <name>Zn(2+)</name>
        <dbReference type="ChEBI" id="CHEBI:29105"/>
        <label>1</label>
    </ligand>
</feature>
<reference evidence="10" key="1">
    <citation type="journal article" date="2023" name="Commun. Biol.">
        <title>Genome analysis of Parmales, the sister group of diatoms, reveals the evolutionary specialization of diatoms from phago-mixotrophs to photoautotrophs.</title>
        <authorList>
            <person name="Ban H."/>
            <person name="Sato S."/>
            <person name="Yoshikawa S."/>
            <person name="Yamada K."/>
            <person name="Nakamura Y."/>
            <person name="Ichinomiya M."/>
            <person name="Sato N."/>
            <person name="Blanc-Mathieu R."/>
            <person name="Endo H."/>
            <person name="Kuwata A."/>
            <person name="Ogata H."/>
        </authorList>
    </citation>
    <scope>NUCLEOTIDE SEQUENCE [LARGE SCALE GENOMIC DNA]</scope>
</reference>
<dbReference type="InterPro" id="IPR002073">
    <property type="entry name" value="PDEase_catalytic_dom"/>
</dbReference>
<dbReference type="PROSITE" id="PS51845">
    <property type="entry name" value="PDEASE_I_2"/>
    <property type="match status" value="1"/>
</dbReference>
<dbReference type="InterPro" id="IPR023174">
    <property type="entry name" value="PDEase_CS"/>
</dbReference>
<evidence type="ECO:0000313" key="9">
    <source>
        <dbReference type="EMBL" id="GMH81902.1"/>
    </source>
</evidence>
<feature type="binding site" evidence="5">
    <location>
        <position position="384"/>
    </location>
    <ligand>
        <name>Zn(2+)</name>
        <dbReference type="ChEBI" id="CHEBI:29105"/>
        <label>1</label>
    </ligand>
</feature>
<organism evidence="9 10">
    <name type="scientific">Triparma laevis f. inornata</name>
    <dbReference type="NCBI Taxonomy" id="1714386"/>
    <lineage>
        <taxon>Eukaryota</taxon>
        <taxon>Sar</taxon>
        <taxon>Stramenopiles</taxon>
        <taxon>Ochrophyta</taxon>
        <taxon>Bolidophyceae</taxon>
        <taxon>Parmales</taxon>
        <taxon>Triparmaceae</taxon>
        <taxon>Triparma</taxon>
    </lineage>
</organism>
<evidence type="ECO:0000313" key="10">
    <source>
        <dbReference type="Proteomes" id="UP001162640"/>
    </source>
</evidence>
<dbReference type="EC" id="3.1.4.-" evidence="6"/>
<keyword evidence="2 6" id="KW-0378">Hydrolase</keyword>
<feature type="domain" description="PDEase" evidence="8">
    <location>
        <begin position="265"/>
        <end position="606"/>
    </location>
</feature>
<evidence type="ECO:0000256" key="7">
    <source>
        <dbReference type="SAM" id="MobiDB-lite"/>
    </source>
</evidence>
<feature type="binding site" evidence="4">
    <location>
        <begin position="343"/>
        <end position="347"/>
    </location>
    <ligand>
        <name>AMP</name>
        <dbReference type="ChEBI" id="CHEBI:456215"/>
    </ligand>
</feature>
<evidence type="ECO:0000256" key="1">
    <source>
        <dbReference type="ARBA" id="ARBA00022723"/>
    </source>
</evidence>
<dbReference type="SUPFAM" id="SSF109604">
    <property type="entry name" value="HD-domain/PDEase-like"/>
    <property type="match status" value="1"/>
</dbReference>
<evidence type="ECO:0000259" key="8">
    <source>
        <dbReference type="PROSITE" id="PS51845"/>
    </source>
</evidence>
<feature type="region of interest" description="Disordered" evidence="7">
    <location>
        <begin position="671"/>
        <end position="693"/>
    </location>
</feature>
<dbReference type="PROSITE" id="PS00126">
    <property type="entry name" value="PDEASE_I_1"/>
    <property type="match status" value="1"/>
</dbReference>
<evidence type="ECO:0000256" key="4">
    <source>
        <dbReference type="PIRSR" id="PIRSR623088-2"/>
    </source>
</evidence>
<dbReference type="EMBL" id="BLQM01000306">
    <property type="protein sequence ID" value="GMH81902.1"/>
    <property type="molecule type" value="Genomic_DNA"/>
</dbReference>
<dbReference type="InterPro" id="IPR036971">
    <property type="entry name" value="PDEase_catalytic_dom_sf"/>
</dbReference>
<feature type="region of interest" description="Disordered" evidence="7">
    <location>
        <begin position="216"/>
        <end position="247"/>
    </location>
</feature>
<feature type="binding site" evidence="4">
    <location>
        <position position="499"/>
    </location>
    <ligand>
        <name>AMP</name>
        <dbReference type="ChEBI" id="CHEBI:456215"/>
    </ligand>
</feature>
<proteinExistence type="inferred from homology"/>
<sequence length="794" mass="89134">MPQFTKINSLVFGRITSNHESYVLLVTNIQITLSAYFLVESLVVNLDAGIGQKVNLTLDIFLCLMMPFLILLNHVGIDKFPIVTLRVVTLMSRLKIVGRFFKWVLNMVDVMQQGGFDEVGGRESFFRPLSGRLGVKKETPSDIPVLRLVQLLKRTIKSPNSIYTNSEKDELKHLLLDVVQHKIYNTTRASNTNDTQEDQELSQIKEIYTLGKIRSEKNVRQRRRSHDMPEDRMSGNSRSGGARGGRARGISAPVHFNSAESLSMAKLSIQSSVDNYLTEVLDEWDFNVFQLARVSKGRPLTGLSLHLFNDPRYGWANLLQTNEFQFEAYISSVEQEYGNNVYHNKFHGTDVAQSVHYFLQVTGLEAKLEPLETFALIFSSIIHDFKHPGYNNAFLIKTTNELAVTYNDRSPLENFHVSSAFKILNDDKKNFLKKMNKVDQAKLRSMVIDLVLATDLKHHFDSVAEFKSEIAARSVAKEDEEDGERHYLMAMKMCLKCCDIGHPTKAKAIHLRWSRLIMQEFYAQGDEERRRELGISPLCDRNDTQSIPKSQKGFINFLVRPLFSVFCDYLLVELKDTNPSVDLTTAVFNSNLTKNLEMWEEWEENHANGSTLFDPSTLTPFEQQYEKALKAEFETNDDINNPFYRGEEGRLKAGSVGHNSSKSVGYLSTTSWLEDEDEGEGSGGGGGGSFEDELRDARKNMSLDLLQIDGGGRGRKGSLPKMNSKEFESARRFSLAGYGGKSKKFITSGEHLEEAGLDLEMGTLKGGGKGKGASGGGGATTASTITTTKSNNKL</sequence>
<name>A0A9W7EKG3_9STRA</name>
<dbReference type="AlphaFoldDB" id="A0A9W7EKG3"/>
<dbReference type="GO" id="GO:0004114">
    <property type="term" value="F:3',5'-cyclic-nucleotide phosphodiesterase activity"/>
    <property type="evidence" value="ECO:0007669"/>
    <property type="project" value="InterPro"/>
</dbReference>
<feature type="compositionally biased region" description="Gly residues" evidence="7">
    <location>
        <begin position="766"/>
        <end position="779"/>
    </location>
</feature>
<feature type="compositionally biased region" description="Low complexity" evidence="7">
    <location>
        <begin position="780"/>
        <end position="794"/>
    </location>
</feature>
<feature type="binding site" evidence="5">
    <location>
        <position position="384"/>
    </location>
    <ligand>
        <name>Zn(2+)</name>
        <dbReference type="ChEBI" id="CHEBI:29105"/>
        <label>2</label>
    </ligand>
</feature>
<comment type="caution">
    <text evidence="9">The sequence shown here is derived from an EMBL/GenBank/DDBJ whole genome shotgun (WGS) entry which is preliminary data.</text>
</comment>
<feature type="binding site" evidence="4">
    <location>
        <position position="551"/>
    </location>
    <ligand>
        <name>AMP</name>
        <dbReference type="ChEBI" id="CHEBI:456215"/>
    </ligand>
</feature>
<dbReference type="PRINTS" id="PR00387">
    <property type="entry name" value="PDIESTERASE1"/>
</dbReference>
<protein>
    <recommendedName>
        <fullName evidence="6">Phosphodiesterase</fullName>
        <ecNumber evidence="6">3.1.4.-</ecNumber>
    </recommendedName>
</protein>